<dbReference type="AlphaFoldDB" id="A0A923HH79"/>
<proteinExistence type="predicted"/>
<evidence type="ECO:0000313" key="2">
    <source>
        <dbReference type="EMBL" id="MBC3862368.1"/>
    </source>
</evidence>
<comment type="caution">
    <text evidence="2">The sequence shown here is derived from an EMBL/GenBank/DDBJ whole genome shotgun (WGS) entry which is preliminary data.</text>
</comment>
<gene>
    <name evidence="2" type="ORF">H8K32_09685</name>
</gene>
<evidence type="ECO:0000256" key="1">
    <source>
        <dbReference type="SAM" id="SignalP"/>
    </source>
</evidence>
<name>A0A923HH79_9BURK</name>
<keyword evidence="1" id="KW-0732">Signal</keyword>
<dbReference type="Proteomes" id="UP000634011">
    <property type="component" value="Unassembled WGS sequence"/>
</dbReference>
<reference evidence="2" key="1">
    <citation type="submission" date="2020-08" db="EMBL/GenBank/DDBJ databases">
        <title>Novel species isolated from subtropical streams in China.</title>
        <authorList>
            <person name="Lu H."/>
        </authorList>
    </citation>
    <scope>NUCLEOTIDE SEQUENCE</scope>
    <source>
        <strain evidence="2">KACC 12607</strain>
    </source>
</reference>
<evidence type="ECO:0000313" key="3">
    <source>
        <dbReference type="Proteomes" id="UP000634011"/>
    </source>
</evidence>
<protein>
    <submittedName>
        <fullName evidence="2">DUF4198 domain-containing protein</fullName>
    </submittedName>
</protein>
<sequence length="274" mass="29881">MSFASSSFIRQTITICVLACTSLTAHAHHPFLVPSSTVVSGDAPWVLVDAGAASNVFEFDHAPLQFDNLGIIGPDGRQIAPDNITRTRFRNSFELQLKQVGSYKVDILNQGFFATYKDQGEIKRWRGAASAISKEIPATATELQINERISRVETIVTNGKPGGKAMDANGKGLELAFISHPNDLVEGETAHFRLLLDGKPAANVPVEIIPGGKRYRQQLENQSLVTDKDGNVNVNWKNAGLYWLQAEVKDNNNATPPATSRIASFVITLEVLPQ</sequence>
<dbReference type="InterPro" id="IPR019613">
    <property type="entry name" value="DUF4198"/>
</dbReference>
<dbReference type="RefSeq" id="WP_186912297.1">
    <property type="nucleotide sequence ID" value="NZ_JACOFV010000008.1"/>
</dbReference>
<feature type="signal peptide" evidence="1">
    <location>
        <begin position="1"/>
        <end position="27"/>
    </location>
</feature>
<organism evidence="2 3">
    <name type="scientific">Undibacterium jejuense</name>
    <dbReference type="NCBI Taxonomy" id="1344949"/>
    <lineage>
        <taxon>Bacteria</taxon>
        <taxon>Pseudomonadati</taxon>
        <taxon>Pseudomonadota</taxon>
        <taxon>Betaproteobacteria</taxon>
        <taxon>Burkholderiales</taxon>
        <taxon>Oxalobacteraceae</taxon>
        <taxon>Undibacterium</taxon>
    </lineage>
</organism>
<dbReference type="EMBL" id="JACOFV010000008">
    <property type="protein sequence ID" value="MBC3862368.1"/>
    <property type="molecule type" value="Genomic_DNA"/>
</dbReference>
<dbReference type="Pfam" id="PF10670">
    <property type="entry name" value="DUF4198"/>
    <property type="match status" value="1"/>
</dbReference>
<feature type="chain" id="PRO_5037939803" evidence="1">
    <location>
        <begin position="28"/>
        <end position="274"/>
    </location>
</feature>
<accession>A0A923HH79</accession>
<keyword evidence="3" id="KW-1185">Reference proteome</keyword>